<sequence length="454" mass="47570">MNVDIHPTQSSDTQASTRVRRAVPVAGVIVGSLAAGVVTALVLTLVVFPGGTESVITGSILSAFGIGWAMMAALSVRFTAQPQRWTTVPALVMGVSGVGLMVSSPQNTTLTDLNWVWPPAMLALAVWMFAQMRRRLHGKGRWLLTPVLVVLAATTIGATVENVAEVRIDHTYPAPGKLYDVGGRRLHIDCEGHGGPTVVLFNGLGEISATWARITSEVSLTTRVCAYDRAGQGWSDDTKSPQDGVAAARDLHALLAAAGEPGPYILAGHSTGGPYALTYAAQYPQQVAGMVLLDSSSPEQMTSIPSYAGQYALALRRGLAFLPTLTRIGLGSLFSSGAGLPADSIGRAQAMTSTARAACNGRDEISMIPTVFRQAQTLTSLHSRPLAVLTTSASLGTDGWKAAQDKLAALSANHLHRDVESTHAGLITDERPAAESAHAIAEVIASVRTGSPLR</sequence>
<dbReference type="GO" id="GO:0016787">
    <property type="term" value="F:hydrolase activity"/>
    <property type="evidence" value="ECO:0007669"/>
    <property type="project" value="UniProtKB-KW"/>
</dbReference>
<keyword evidence="1" id="KW-0472">Membrane</keyword>
<dbReference type="SUPFAM" id="SSF53474">
    <property type="entry name" value="alpha/beta-Hydrolases"/>
    <property type="match status" value="1"/>
</dbReference>
<reference evidence="3" key="2">
    <citation type="submission" date="2022-05" db="EMBL/GenBank/DDBJ databases">
        <authorList>
            <person name="Kim J.-S."/>
            <person name="Lee K."/>
            <person name="Suh M."/>
            <person name="Eom M."/>
            <person name="Kim J.-S."/>
            <person name="Kim D.-S."/>
            <person name="Ko S.-H."/>
            <person name="Shin Y."/>
            <person name="Lee J.-S."/>
        </authorList>
    </citation>
    <scope>NUCLEOTIDE SEQUENCE</scope>
    <source>
        <strain evidence="3">N237</strain>
    </source>
</reference>
<reference evidence="3" key="1">
    <citation type="journal article" date="2018" name="Int. J. Syst. Evol. Microbiol.">
        <title>Jatrophihabitans telluris sp. nov., isolated from sediment soil of lava forest wetlands and the emended description of the genus Jatrophihabitans.</title>
        <authorList>
            <person name="Lee K.C."/>
            <person name="Suh M.K."/>
            <person name="Eom M.K."/>
            <person name="Kim K.K."/>
            <person name="Kim J.S."/>
            <person name="Kim D.S."/>
            <person name="Ko S.H."/>
            <person name="Shin Y.K."/>
            <person name="Lee J.S."/>
        </authorList>
    </citation>
    <scope>NUCLEOTIDE SEQUENCE</scope>
    <source>
        <strain evidence="3">N237</strain>
    </source>
</reference>
<organism evidence="3 4">
    <name type="scientific">Jatrophihabitans telluris</name>
    <dbReference type="NCBI Taxonomy" id="2038343"/>
    <lineage>
        <taxon>Bacteria</taxon>
        <taxon>Bacillati</taxon>
        <taxon>Actinomycetota</taxon>
        <taxon>Actinomycetes</taxon>
        <taxon>Jatrophihabitantales</taxon>
        <taxon>Jatrophihabitantaceae</taxon>
        <taxon>Jatrophihabitans</taxon>
    </lineage>
</organism>
<keyword evidence="4" id="KW-1185">Reference proteome</keyword>
<dbReference type="InterPro" id="IPR029058">
    <property type="entry name" value="AB_hydrolase_fold"/>
</dbReference>
<feature type="transmembrane region" description="Helical" evidence="1">
    <location>
        <begin position="25"/>
        <end position="48"/>
    </location>
</feature>
<keyword evidence="1" id="KW-0812">Transmembrane</keyword>
<dbReference type="EMBL" id="CP097332">
    <property type="protein sequence ID" value="UQX87078.1"/>
    <property type="molecule type" value="Genomic_DNA"/>
</dbReference>
<proteinExistence type="predicted"/>
<feature type="domain" description="AB hydrolase-1" evidence="2">
    <location>
        <begin position="196"/>
        <end position="305"/>
    </location>
</feature>
<dbReference type="Proteomes" id="UP001056336">
    <property type="component" value="Chromosome"/>
</dbReference>
<feature type="transmembrane region" description="Helical" evidence="1">
    <location>
        <begin position="115"/>
        <end position="130"/>
    </location>
</feature>
<evidence type="ECO:0000259" key="2">
    <source>
        <dbReference type="Pfam" id="PF00561"/>
    </source>
</evidence>
<dbReference type="PRINTS" id="PR00111">
    <property type="entry name" value="ABHYDROLASE"/>
</dbReference>
<keyword evidence="3" id="KW-0378">Hydrolase</keyword>
<dbReference type="RefSeq" id="WP_249769515.1">
    <property type="nucleotide sequence ID" value="NZ_CP097332.1"/>
</dbReference>
<feature type="transmembrane region" description="Helical" evidence="1">
    <location>
        <begin position="142"/>
        <end position="160"/>
    </location>
</feature>
<dbReference type="InterPro" id="IPR050266">
    <property type="entry name" value="AB_hydrolase_sf"/>
</dbReference>
<dbReference type="InterPro" id="IPR000073">
    <property type="entry name" value="AB_hydrolase_1"/>
</dbReference>
<dbReference type="PANTHER" id="PTHR43798">
    <property type="entry name" value="MONOACYLGLYCEROL LIPASE"/>
    <property type="match status" value="1"/>
</dbReference>
<evidence type="ECO:0000256" key="1">
    <source>
        <dbReference type="SAM" id="Phobius"/>
    </source>
</evidence>
<dbReference type="Gene3D" id="3.40.50.1820">
    <property type="entry name" value="alpha/beta hydrolase"/>
    <property type="match status" value="1"/>
</dbReference>
<gene>
    <name evidence="3" type="ORF">M6D93_12270</name>
</gene>
<evidence type="ECO:0000313" key="4">
    <source>
        <dbReference type="Proteomes" id="UP001056336"/>
    </source>
</evidence>
<evidence type="ECO:0000313" key="3">
    <source>
        <dbReference type="EMBL" id="UQX87078.1"/>
    </source>
</evidence>
<protein>
    <submittedName>
        <fullName evidence="3">Alpha/beta hydrolase</fullName>
    </submittedName>
</protein>
<dbReference type="Pfam" id="PF00561">
    <property type="entry name" value="Abhydrolase_1"/>
    <property type="match status" value="1"/>
</dbReference>
<name>A0ABY4QTV7_9ACTN</name>
<dbReference type="PANTHER" id="PTHR43798:SF33">
    <property type="entry name" value="HYDROLASE, PUTATIVE (AFU_ORTHOLOGUE AFUA_2G14860)-RELATED"/>
    <property type="match status" value="1"/>
</dbReference>
<feature type="transmembrane region" description="Helical" evidence="1">
    <location>
        <begin position="54"/>
        <end position="73"/>
    </location>
</feature>
<keyword evidence="1" id="KW-1133">Transmembrane helix</keyword>
<accession>A0ABY4QTV7</accession>
<feature type="transmembrane region" description="Helical" evidence="1">
    <location>
        <begin position="85"/>
        <end position="103"/>
    </location>
</feature>